<dbReference type="Proteomes" id="UP000070646">
    <property type="component" value="Unassembled WGS sequence"/>
</dbReference>
<protein>
    <submittedName>
        <fullName evidence="2">Uncharacterized protein</fullName>
    </submittedName>
</protein>
<keyword evidence="1" id="KW-1133">Transmembrane helix</keyword>
<name>A0A133N3R3_CLOPF</name>
<dbReference type="AlphaFoldDB" id="A0A133N3R3"/>
<keyword evidence="1" id="KW-0812">Transmembrane</keyword>
<keyword evidence="1" id="KW-0472">Membrane</keyword>
<proteinExistence type="predicted"/>
<feature type="transmembrane region" description="Helical" evidence="1">
    <location>
        <begin position="6"/>
        <end position="28"/>
    </location>
</feature>
<evidence type="ECO:0000313" key="3">
    <source>
        <dbReference type="Proteomes" id="UP000070646"/>
    </source>
</evidence>
<comment type="caution">
    <text evidence="2">The sequence shown here is derived from an EMBL/GenBank/DDBJ whole genome shotgun (WGS) entry which is preliminary data.</text>
</comment>
<accession>A0A133N3R3</accession>
<reference evidence="2 3" key="1">
    <citation type="submission" date="2016-01" db="EMBL/GenBank/DDBJ databases">
        <authorList>
            <person name="Oliw E.H."/>
        </authorList>
    </citation>
    <scope>NUCLEOTIDE SEQUENCE [LARGE SCALE GENOMIC DNA]</scope>
    <source>
        <strain evidence="2 3">MJR7757A</strain>
    </source>
</reference>
<sequence>MFFPPSYPLFFLISITKILLVFLCRDYYYLNNLLYLSKNKTKNHLAIK</sequence>
<dbReference type="EMBL" id="LRPU01000095">
    <property type="protein sequence ID" value="KXA10928.1"/>
    <property type="molecule type" value="Genomic_DNA"/>
</dbReference>
<organism evidence="2 3">
    <name type="scientific">Clostridium perfringens</name>
    <dbReference type="NCBI Taxonomy" id="1502"/>
    <lineage>
        <taxon>Bacteria</taxon>
        <taxon>Bacillati</taxon>
        <taxon>Bacillota</taxon>
        <taxon>Clostridia</taxon>
        <taxon>Eubacteriales</taxon>
        <taxon>Clostridiaceae</taxon>
        <taxon>Clostridium</taxon>
    </lineage>
</organism>
<evidence type="ECO:0000313" key="2">
    <source>
        <dbReference type="EMBL" id="KXA10928.1"/>
    </source>
</evidence>
<evidence type="ECO:0000256" key="1">
    <source>
        <dbReference type="SAM" id="Phobius"/>
    </source>
</evidence>
<dbReference type="PATRIC" id="fig|1502.174.peg.2009"/>
<gene>
    <name evidence="2" type="ORF">HMPREF3222_01995</name>
</gene>